<keyword evidence="2" id="KW-0812">Transmembrane</keyword>
<evidence type="ECO:0000313" key="3">
    <source>
        <dbReference type="EMBL" id="SDG47250.1"/>
    </source>
</evidence>
<feature type="transmembrane region" description="Helical" evidence="2">
    <location>
        <begin position="31"/>
        <end position="51"/>
    </location>
</feature>
<accession>A0A1G7UKJ5</accession>
<dbReference type="Proteomes" id="UP000199296">
    <property type="component" value="Unassembled WGS sequence"/>
</dbReference>
<keyword evidence="1" id="KW-0175">Coiled coil</keyword>
<keyword evidence="2" id="KW-0472">Membrane</keyword>
<feature type="transmembrane region" description="Helical" evidence="2">
    <location>
        <begin position="57"/>
        <end position="78"/>
    </location>
</feature>
<gene>
    <name evidence="3" type="ORF">SAMN04488027_10296</name>
</gene>
<proteinExistence type="predicted"/>
<dbReference type="STRING" id="470826.SAMN04488027_10296"/>
<evidence type="ECO:0000313" key="4">
    <source>
        <dbReference type="Proteomes" id="UP000199296"/>
    </source>
</evidence>
<organism evidence="3 4">
    <name type="scientific">Psychroflexus sediminis</name>
    <dbReference type="NCBI Taxonomy" id="470826"/>
    <lineage>
        <taxon>Bacteria</taxon>
        <taxon>Pseudomonadati</taxon>
        <taxon>Bacteroidota</taxon>
        <taxon>Flavobacteriia</taxon>
        <taxon>Flavobacteriales</taxon>
        <taxon>Flavobacteriaceae</taxon>
        <taxon>Psychroflexus</taxon>
    </lineage>
</organism>
<evidence type="ECO:0000256" key="2">
    <source>
        <dbReference type="SAM" id="Phobius"/>
    </source>
</evidence>
<reference evidence="3 4" key="1">
    <citation type="submission" date="2016-10" db="EMBL/GenBank/DDBJ databases">
        <authorList>
            <person name="de Groot N.N."/>
        </authorList>
    </citation>
    <scope>NUCLEOTIDE SEQUENCE [LARGE SCALE GENOMIC DNA]</scope>
    <source>
        <strain evidence="3 4">DSM 19803</strain>
    </source>
</reference>
<dbReference type="AlphaFoldDB" id="A0A1G7UKJ5"/>
<evidence type="ECO:0000256" key="1">
    <source>
        <dbReference type="SAM" id="Coils"/>
    </source>
</evidence>
<dbReference type="EMBL" id="FNCW01000002">
    <property type="protein sequence ID" value="SDG47250.1"/>
    <property type="molecule type" value="Genomic_DNA"/>
</dbReference>
<sequence>MSDQSSPNQNQNDEVDLGQVFKLIGNAFKSLFQGIANIFKGLFQGLILILLHFYKRIFWYVGAVVIGLIIGFILNSTAEKSYGANMFIETNFDSGRQVYENMKQLNQLAGDKDTIELGRILKIAPDEASHLKGFYIKPNTDINVIAEMYSEYYQNLDSVSQTQETFEAYRESLSDHALPVHQIGVASTDKFIYKRIEKNFVKEIASNEYLDELSEVNAENLVRHKETLENQVNKADFLIEEYLKIKIAQSQKQESGGTNFYIGDAESDESSVNEAELLKEQLRLEEQKREVFQKMVAERDVLNVVAGFPSSGYDTREWTDKYIIKVPLALFSLTLLVFILLGLAKYLRAQEPSEG</sequence>
<keyword evidence="2" id="KW-1133">Transmembrane helix</keyword>
<name>A0A1G7UKJ5_9FLAO</name>
<protein>
    <recommendedName>
        <fullName evidence="5">Chain length determinant protein</fullName>
    </recommendedName>
</protein>
<feature type="transmembrane region" description="Helical" evidence="2">
    <location>
        <begin position="326"/>
        <end position="347"/>
    </location>
</feature>
<dbReference type="RefSeq" id="WP_093364991.1">
    <property type="nucleotide sequence ID" value="NZ_FNCW01000002.1"/>
</dbReference>
<dbReference type="OrthoDB" id="1452530at2"/>
<evidence type="ECO:0008006" key="5">
    <source>
        <dbReference type="Google" id="ProtNLM"/>
    </source>
</evidence>
<feature type="coiled-coil region" evidence="1">
    <location>
        <begin position="265"/>
        <end position="295"/>
    </location>
</feature>
<keyword evidence="4" id="KW-1185">Reference proteome</keyword>